<dbReference type="EnsemblMetazoa" id="XM_031930857">
    <property type="protein sequence ID" value="XP_031786717"/>
    <property type="gene ID" value="LOC100122835"/>
</dbReference>
<feature type="domain" description="AAA+ ATPase" evidence="13">
    <location>
        <begin position="485"/>
        <end position="634"/>
    </location>
</feature>
<evidence type="ECO:0000256" key="11">
    <source>
        <dbReference type="ARBA" id="ARBA00034532"/>
    </source>
</evidence>
<dbReference type="Proteomes" id="UP000002358">
    <property type="component" value="Chromosome 4"/>
</dbReference>
<evidence type="ECO:0000313" key="14">
    <source>
        <dbReference type="EnsemblMetazoa" id="XP_031786717"/>
    </source>
</evidence>
<dbReference type="Pfam" id="PF00004">
    <property type="entry name" value="AAA"/>
    <property type="match status" value="2"/>
</dbReference>
<keyword evidence="9" id="KW-0472">Membrane</keyword>
<dbReference type="FunCoup" id="A0A7M7QH72">
    <property type="interactions" value="1846"/>
</dbReference>
<evidence type="ECO:0000256" key="9">
    <source>
        <dbReference type="ARBA" id="ARBA00023136"/>
    </source>
</evidence>
<accession>A0A7M7QH72</accession>
<dbReference type="PANTHER" id="PTHR23077">
    <property type="entry name" value="AAA-FAMILY ATPASE"/>
    <property type="match status" value="1"/>
</dbReference>
<dbReference type="InterPro" id="IPR015342">
    <property type="entry name" value="PEX1-N_C-lobe"/>
</dbReference>
<dbReference type="InParanoid" id="A0A7M7QH72"/>
<dbReference type="InterPro" id="IPR027417">
    <property type="entry name" value="P-loop_NTPase"/>
</dbReference>
<dbReference type="GO" id="GO:0005778">
    <property type="term" value="C:peroxisomal membrane"/>
    <property type="evidence" value="ECO:0007669"/>
    <property type="project" value="TreeGrafter"/>
</dbReference>
<dbReference type="Gene3D" id="1.10.8.60">
    <property type="match status" value="2"/>
</dbReference>
<evidence type="ECO:0000256" key="8">
    <source>
        <dbReference type="ARBA" id="ARBA00022927"/>
    </source>
</evidence>
<dbReference type="Pfam" id="PF09262">
    <property type="entry name" value="PEX-1N"/>
    <property type="match status" value="1"/>
</dbReference>
<evidence type="ECO:0000256" key="7">
    <source>
        <dbReference type="ARBA" id="ARBA00022840"/>
    </source>
</evidence>
<evidence type="ECO:0000256" key="6">
    <source>
        <dbReference type="ARBA" id="ARBA00022801"/>
    </source>
</evidence>
<dbReference type="InterPro" id="IPR041569">
    <property type="entry name" value="AAA_lid_3"/>
</dbReference>
<keyword evidence="4" id="KW-0962">Peroxisome biogenesis</keyword>
<evidence type="ECO:0000256" key="12">
    <source>
        <dbReference type="ARBA" id="ARBA00048778"/>
    </source>
</evidence>
<evidence type="ECO:0000313" key="15">
    <source>
        <dbReference type="Proteomes" id="UP000002358"/>
    </source>
</evidence>
<keyword evidence="6" id="KW-0378">Hydrolase</keyword>
<comment type="catalytic activity">
    <reaction evidence="12">
        <text>ATP + H2O = ADP + phosphate + H(+)</text>
        <dbReference type="Rhea" id="RHEA:13065"/>
        <dbReference type="ChEBI" id="CHEBI:15377"/>
        <dbReference type="ChEBI" id="CHEBI:15378"/>
        <dbReference type="ChEBI" id="CHEBI:30616"/>
        <dbReference type="ChEBI" id="CHEBI:43474"/>
        <dbReference type="ChEBI" id="CHEBI:456216"/>
    </reaction>
    <physiologicalReaction direction="left-to-right" evidence="12">
        <dbReference type="Rhea" id="RHEA:13066"/>
    </physiologicalReaction>
</comment>
<dbReference type="GO" id="GO:0005524">
    <property type="term" value="F:ATP binding"/>
    <property type="evidence" value="ECO:0007669"/>
    <property type="project" value="UniProtKB-KW"/>
</dbReference>
<evidence type="ECO:0000256" key="3">
    <source>
        <dbReference type="ARBA" id="ARBA00022448"/>
    </source>
</evidence>
<dbReference type="Gene3D" id="3.10.330.10">
    <property type="match status" value="1"/>
</dbReference>
<evidence type="ECO:0000256" key="10">
    <source>
        <dbReference type="ARBA" id="ARBA00032509"/>
    </source>
</evidence>
<dbReference type="InterPro" id="IPR029067">
    <property type="entry name" value="CDC48_domain_2-like_sf"/>
</dbReference>
<comment type="similarity">
    <text evidence="2">Belongs to the AAA ATPase family.</text>
</comment>
<gene>
    <name evidence="14" type="primary">100122835</name>
</gene>
<evidence type="ECO:0000256" key="2">
    <source>
        <dbReference type="ARBA" id="ARBA00006914"/>
    </source>
</evidence>
<dbReference type="CDD" id="cd00009">
    <property type="entry name" value="AAA"/>
    <property type="match status" value="1"/>
</dbReference>
<dbReference type="FunFam" id="3.40.50.300:FF:000149">
    <property type="entry name" value="Nuclear valosin-containing protein-like"/>
    <property type="match status" value="1"/>
</dbReference>
<dbReference type="SUPFAM" id="SSF50692">
    <property type="entry name" value="ADC-like"/>
    <property type="match status" value="1"/>
</dbReference>
<keyword evidence="3" id="KW-0813">Transport</keyword>
<dbReference type="InterPro" id="IPR009010">
    <property type="entry name" value="Asp_de-COase-like_dom_sf"/>
</dbReference>
<dbReference type="InterPro" id="IPR003959">
    <property type="entry name" value="ATPase_AAA_core"/>
</dbReference>
<evidence type="ECO:0000259" key="13">
    <source>
        <dbReference type="SMART" id="SM00382"/>
    </source>
</evidence>
<dbReference type="GO" id="GO:0016558">
    <property type="term" value="P:protein import into peroxisome matrix"/>
    <property type="evidence" value="ECO:0007669"/>
    <property type="project" value="TreeGrafter"/>
</dbReference>
<dbReference type="SUPFAM" id="SSF54585">
    <property type="entry name" value="Cdc48 domain 2-like"/>
    <property type="match status" value="1"/>
</dbReference>
<keyword evidence="5" id="KW-0547">Nucleotide-binding</keyword>
<keyword evidence="8" id="KW-0653">Protein transport</keyword>
<dbReference type="PANTHER" id="PTHR23077:SF12">
    <property type="entry name" value="PEROXISOMAL ATPASE PEX1"/>
    <property type="match status" value="1"/>
</dbReference>
<dbReference type="GO" id="GO:0016887">
    <property type="term" value="F:ATP hydrolysis activity"/>
    <property type="evidence" value="ECO:0007669"/>
    <property type="project" value="InterPro"/>
</dbReference>
<keyword evidence="7" id="KW-0067">ATP-binding</keyword>
<dbReference type="SMR" id="A0A7M7QH72"/>
<evidence type="ECO:0000256" key="5">
    <source>
        <dbReference type="ARBA" id="ARBA00022741"/>
    </source>
</evidence>
<dbReference type="InterPro" id="IPR050168">
    <property type="entry name" value="AAA_ATPase_domain"/>
</dbReference>
<dbReference type="Gene3D" id="3.40.50.300">
    <property type="entry name" value="P-loop containing nucleotide triphosphate hydrolases"/>
    <property type="match status" value="2"/>
</dbReference>
<name>A0A7M7QH72_NASVI</name>
<evidence type="ECO:0000256" key="1">
    <source>
        <dbReference type="ARBA" id="ARBA00004370"/>
    </source>
</evidence>
<dbReference type="AlphaFoldDB" id="A0A7M7QH72"/>
<sequence>MRWAEVSARCCIRDQIFRKRAVVMLRCAAVIDKILSKTAALWGKYKKAVILGRCNGSVEPNVVKLRHNDVNYYLSWYTRPSPDNSMLCLSATFARTLNIKEGDEVFVSCAEEPPPLTSLLVAPRSSHDREILELQCENVQANLLNQISVVAKDQTIVAWVSKFLSVTLIVTQLNPQFKYGRLQENTEIHVGDAVAIPVPSETTAESEVQNSLSGILGDMFTASIHVKKTYRAQPLPRISSFESAFRVYVPRSQLPGLVSSDALGRIRKVREDRQHVKAGGMRFAKRTDGSKEFTVQVCPLEDLLARLPKTFDENYFTSFSRHPCVFVAEDLLDNLRIRVGGKVVLESIDEVQSSVVCKSIEISSCEKSASVEVFRDYVIRNSKDNKMLLNSHAQISVDDDTWYLVKLSPEDCSYGLFDVGVLRSMDVRVNKASVEDVRPVEEPTEDTDVPIKSVATEILQEIISECKGVLTLSLGLHNVGDFEYDRENLLISGTTGSGKTTVCKLLREILTASPYFVHARVVDCRSLKGKKSEVIQKLLATELSQAVYYQPSILFLDDLESITSAGSNTEENTPDSMNAARITDAIFNTITEYQATNYISVVATCTDVTKVGKKLREARGVHFFRTILTIPNLEKDDRIKILRKSLQDKLYLSKEIDWDHYANKTEGWVAQDLVVLADKAAFTAWKRHVKEKSQGSLMLRDDDLSSTLSRCTPMSLHGVNLFHGSGHNWSDIGGLASVKLGLVEILHWPLRYPEIFKRAPIKLQSGILLYGMPGTGKTMLAGAIAKECGLNLISVKGPELLSKYIGASEEAVRNVFEKAQRARPCVLFFDEFESLAPRRGHDSTGVTDRVVNQLLTHLDGIEGREGVAVVAASSRPDLLDPALLRPGRLDKSLLCPLPDEAEREEILAALCRTHEIDTQDLDLKAVASLTSGFTGADLNAVLMQARLNVIEEALENSSIEKQQNYADEKVTQRHVVESVRSTKPSLLASEKEKYRRIFYSRCFRYAKFAKSESYASDELKHQRATLA</sequence>
<evidence type="ECO:0000256" key="4">
    <source>
        <dbReference type="ARBA" id="ARBA00022593"/>
    </source>
</evidence>
<dbReference type="GO" id="GO:0005829">
    <property type="term" value="C:cytosol"/>
    <property type="evidence" value="ECO:0007669"/>
    <property type="project" value="TreeGrafter"/>
</dbReference>
<dbReference type="SMART" id="SM00382">
    <property type="entry name" value="AAA"/>
    <property type="match status" value="2"/>
</dbReference>
<protein>
    <recommendedName>
        <fullName evidence="11">Peroxisomal ATPase PEX1</fullName>
    </recommendedName>
    <alternativeName>
        <fullName evidence="10">Peroxin-1</fullName>
    </alternativeName>
</protein>
<dbReference type="OrthoDB" id="8173462at2759"/>
<dbReference type="PROSITE" id="PS00674">
    <property type="entry name" value="AAA"/>
    <property type="match status" value="1"/>
</dbReference>
<dbReference type="InterPro" id="IPR003593">
    <property type="entry name" value="AAA+_ATPase"/>
</dbReference>
<dbReference type="Pfam" id="PF17862">
    <property type="entry name" value="AAA_lid_3"/>
    <property type="match status" value="1"/>
</dbReference>
<dbReference type="InterPro" id="IPR003960">
    <property type="entry name" value="ATPase_AAA_CS"/>
</dbReference>
<feature type="domain" description="AAA+ ATPase" evidence="13">
    <location>
        <begin position="763"/>
        <end position="899"/>
    </location>
</feature>
<keyword evidence="15" id="KW-1185">Reference proteome</keyword>
<reference evidence="14" key="1">
    <citation type="submission" date="2021-01" db="UniProtKB">
        <authorList>
            <consortium name="EnsemblMetazoa"/>
        </authorList>
    </citation>
    <scope>IDENTIFICATION</scope>
</reference>
<proteinExistence type="inferred from homology"/>
<organism evidence="14 15">
    <name type="scientific">Nasonia vitripennis</name>
    <name type="common">Parasitic wasp</name>
    <dbReference type="NCBI Taxonomy" id="7425"/>
    <lineage>
        <taxon>Eukaryota</taxon>
        <taxon>Metazoa</taxon>
        <taxon>Ecdysozoa</taxon>
        <taxon>Arthropoda</taxon>
        <taxon>Hexapoda</taxon>
        <taxon>Insecta</taxon>
        <taxon>Pterygota</taxon>
        <taxon>Neoptera</taxon>
        <taxon>Endopterygota</taxon>
        <taxon>Hymenoptera</taxon>
        <taxon>Apocrita</taxon>
        <taxon>Proctotrupomorpha</taxon>
        <taxon>Chalcidoidea</taxon>
        <taxon>Pteromalidae</taxon>
        <taxon>Pteromalinae</taxon>
        <taxon>Nasonia</taxon>
    </lineage>
</organism>
<dbReference type="SUPFAM" id="SSF52540">
    <property type="entry name" value="P-loop containing nucleoside triphosphate hydrolases"/>
    <property type="match status" value="2"/>
</dbReference>
<comment type="subcellular location">
    <subcellularLocation>
        <location evidence="1">Membrane</location>
    </subcellularLocation>
</comment>